<dbReference type="PANTHER" id="PTHR12253">
    <property type="entry name" value="RH14732P"/>
    <property type="match status" value="1"/>
</dbReference>
<dbReference type="GeneID" id="111085211"/>
<evidence type="ECO:0000313" key="8">
    <source>
        <dbReference type="Proteomes" id="UP000694941"/>
    </source>
</evidence>
<protein>
    <submittedName>
        <fullName evidence="9">Uncharacterized protein LOC111085211</fullName>
    </submittedName>
</protein>
<dbReference type="SUPFAM" id="SSF48619">
    <property type="entry name" value="Phospholipase A2, PLA2"/>
    <property type="match status" value="1"/>
</dbReference>
<evidence type="ECO:0000256" key="4">
    <source>
        <dbReference type="ARBA" id="ARBA00022963"/>
    </source>
</evidence>
<dbReference type="Pfam" id="PF05826">
    <property type="entry name" value="Phospholip_A2_2"/>
    <property type="match status" value="1"/>
</dbReference>
<evidence type="ECO:0000313" key="9">
    <source>
        <dbReference type="RefSeq" id="XP_022238478.1"/>
    </source>
</evidence>
<name>A0ABM1S4C3_LIMPO</name>
<dbReference type="InterPro" id="IPR036444">
    <property type="entry name" value="PLipase_A2_dom_sf"/>
</dbReference>
<feature type="domain" description="Phospholipase A2-like central" evidence="7">
    <location>
        <begin position="142"/>
        <end position="237"/>
    </location>
</feature>
<dbReference type="RefSeq" id="XP_022238478.1">
    <property type="nucleotide sequence ID" value="XM_022382770.1"/>
</dbReference>
<accession>A0ABM1S4C3</accession>
<feature type="signal peptide" evidence="6">
    <location>
        <begin position="1"/>
        <end position="28"/>
    </location>
</feature>
<keyword evidence="5" id="KW-0443">Lipid metabolism</keyword>
<dbReference type="InterPro" id="IPR016090">
    <property type="entry name" value="PLA2-like_dom"/>
</dbReference>
<dbReference type="Proteomes" id="UP000694941">
    <property type="component" value="Unplaced"/>
</dbReference>
<evidence type="ECO:0000256" key="3">
    <source>
        <dbReference type="ARBA" id="ARBA00022837"/>
    </source>
</evidence>
<evidence type="ECO:0000256" key="5">
    <source>
        <dbReference type="ARBA" id="ARBA00023098"/>
    </source>
</evidence>
<evidence type="ECO:0000256" key="6">
    <source>
        <dbReference type="SAM" id="SignalP"/>
    </source>
</evidence>
<evidence type="ECO:0000256" key="1">
    <source>
        <dbReference type="ARBA" id="ARBA00001604"/>
    </source>
</evidence>
<evidence type="ECO:0000259" key="7">
    <source>
        <dbReference type="Pfam" id="PF05826"/>
    </source>
</evidence>
<feature type="chain" id="PRO_5046924079" evidence="6">
    <location>
        <begin position="29"/>
        <end position="268"/>
    </location>
</feature>
<comment type="cofactor">
    <cofactor evidence="2">
        <name>Ca(2+)</name>
        <dbReference type="ChEBI" id="CHEBI:29108"/>
    </cofactor>
</comment>
<keyword evidence="4" id="KW-0442">Lipid degradation</keyword>
<evidence type="ECO:0000256" key="2">
    <source>
        <dbReference type="ARBA" id="ARBA00001913"/>
    </source>
</evidence>
<comment type="catalytic activity">
    <reaction evidence="1">
        <text>a 1,2-diacyl-sn-glycero-3-phosphocholine + H2O = a 1-acyl-sn-glycero-3-phosphocholine + a fatty acid + H(+)</text>
        <dbReference type="Rhea" id="RHEA:15801"/>
        <dbReference type="ChEBI" id="CHEBI:15377"/>
        <dbReference type="ChEBI" id="CHEBI:15378"/>
        <dbReference type="ChEBI" id="CHEBI:28868"/>
        <dbReference type="ChEBI" id="CHEBI:57643"/>
        <dbReference type="ChEBI" id="CHEBI:58168"/>
        <dbReference type="EC" id="3.1.1.4"/>
    </reaction>
</comment>
<keyword evidence="3" id="KW-0106">Calcium</keyword>
<sequence length="268" mass="30996">MFVRYSSFSRLLIIYVCGIALWLTSSKGLPAPNTEDRQGSGSYEPVIVVYHNERTVAKVEYLDTTRTKIQKCNLSEIDSENDTEEVLSSFRQHVEEVSFPIMLWFIEECRMLDFIDETSNIKTDATSLELSVLPSWSLFSGILPGTRWCGTGDVAKQYDDLGRYNNVDICCRAHDHCPIKVKGLQTGYGIFNWSFYTKSHCDCDREFKKCLKISRSRVADLMGNFYFNVLKVQCLQEDTRVCRKQLRSRCAETKQNIKMKAVESEWQY</sequence>
<keyword evidence="6" id="KW-0732">Signal</keyword>
<keyword evidence="8" id="KW-1185">Reference proteome</keyword>
<proteinExistence type="predicted"/>
<gene>
    <name evidence="9" type="primary">LOC111085211</name>
</gene>
<reference evidence="9" key="1">
    <citation type="submission" date="2025-08" db="UniProtKB">
        <authorList>
            <consortium name="RefSeq"/>
        </authorList>
    </citation>
    <scope>IDENTIFICATION</scope>
    <source>
        <tissue evidence="9">Muscle</tissue>
    </source>
</reference>
<organism evidence="8 9">
    <name type="scientific">Limulus polyphemus</name>
    <name type="common">Atlantic horseshoe crab</name>
    <dbReference type="NCBI Taxonomy" id="6850"/>
    <lineage>
        <taxon>Eukaryota</taxon>
        <taxon>Metazoa</taxon>
        <taxon>Ecdysozoa</taxon>
        <taxon>Arthropoda</taxon>
        <taxon>Chelicerata</taxon>
        <taxon>Merostomata</taxon>
        <taxon>Xiphosura</taxon>
        <taxon>Limulidae</taxon>
        <taxon>Limulus</taxon>
    </lineage>
</organism>
<dbReference type="Gene3D" id="1.20.90.10">
    <property type="entry name" value="Phospholipase A2 domain"/>
    <property type="match status" value="1"/>
</dbReference>
<dbReference type="CDD" id="cd04704">
    <property type="entry name" value="PLA2_bee_venom_like"/>
    <property type="match status" value="1"/>
</dbReference>